<keyword evidence="4" id="KW-1185">Reference proteome</keyword>
<sequence>MPSHVTPRSTQPPSRPPVGNSSEHGLDRRAELREFLRSRRARLRPEDVGLPSSGRRRVPGLRREELAQLAGVSFAYYTRLEQGHGATMSAEVLDAVARALRLSGDEHAHLFRLARPELHGNHHTMPQRQRLRPGIQLLLDAFDGAPAYVYGRRLDVLGWNRLAATVFGDWSRLPPRERNLARLVFLSPAARDRFTDLEAKMLDIVSILRVDAGTHPEDTELAALIGELTEKSHDFRRLWARHDVRRRGHGVQRLRHPVVGELTLAFEAMGLHGEADQTLVVYHAEPGSLSRKALWLLTGLSALPTESAS</sequence>
<feature type="domain" description="HTH cro/C1-type" evidence="2">
    <location>
        <begin position="60"/>
        <end position="107"/>
    </location>
</feature>
<dbReference type="PANTHER" id="PTHR35010">
    <property type="entry name" value="BLL4672 PROTEIN-RELATED"/>
    <property type="match status" value="1"/>
</dbReference>
<organism evidence="3 4">
    <name type="scientific">Streptomyces gottesmaniae</name>
    <dbReference type="NCBI Taxonomy" id="3075518"/>
    <lineage>
        <taxon>Bacteria</taxon>
        <taxon>Bacillati</taxon>
        <taxon>Actinomycetota</taxon>
        <taxon>Actinomycetes</taxon>
        <taxon>Kitasatosporales</taxon>
        <taxon>Streptomycetaceae</taxon>
        <taxon>Streptomyces</taxon>
    </lineage>
</organism>
<accession>A0ABU2YW12</accession>
<gene>
    <name evidence="3" type="ORF">RM704_13770</name>
</gene>
<dbReference type="PANTHER" id="PTHR35010:SF2">
    <property type="entry name" value="BLL4672 PROTEIN"/>
    <property type="match status" value="1"/>
</dbReference>
<reference evidence="3" key="1">
    <citation type="submission" date="2024-05" db="EMBL/GenBank/DDBJ databases">
        <title>30 novel species of actinomycetes from the DSMZ collection.</title>
        <authorList>
            <person name="Nouioui I."/>
        </authorList>
    </citation>
    <scope>NUCLEOTIDE SEQUENCE</scope>
    <source>
        <strain evidence="3">DSM 3412</strain>
    </source>
</reference>
<dbReference type="Gene3D" id="3.30.450.180">
    <property type="match status" value="1"/>
</dbReference>
<dbReference type="CDD" id="cd00093">
    <property type="entry name" value="HTH_XRE"/>
    <property type="match status" value="1"/>
</dbReference>
<dbReference type="InterPro" id="IPR010982">
    <property type="entry name" value="Lambda_DNA-bd_dom_sf"/>
</dbReference>
<evidence type="ECO:0000313" key="3">
    <source>
        <dbReference type="EMBL" id="MDT0568523.1"/>
    </source>
</evidence>
<evidence type="ECO:0000313" key="4">
    <source>
        <dbReference type="Proteomes" id="UP001180737"/>
    </source>
</evidence>
<evidence type="ECO:0000256" key="1">
    <source>
        <dbReference type="SAM" id="MobiDB-lite"/>
    </source>
</evidence>
<dbReference type="PROSITE" id="PS50943">
    <property type="entry name" value="HTH_CROC1"/>
    <property type="match status" value="1"/>
</dbReference>
<feature type="region of interest" description="Disordered" evidence="1">
    <location>
        <begin position="1"/>
        <end position="28"/>
    </location>
</feature>
<feature type="compositionally biased region" description="Low complexity" evidence="1">
    <location>
        <begin position="1"/>
        <end position="12"/>
    </location>
</feature>
<dbReference type="InterPro" id="IPR001387">
    <property type="entry name" value="Cro/C1-type_HTH"/>
</dbReference>
<protein>
    <submittedName>
        <fullName evidence="3">Helix-turn-helix domain-containing protein</fullName>
    </submittedName>
</protein>
<proteinExistence type="predicted"/>
<evidence type="ECO:0000259" key="2">
    <source>
        <dbReference type="PROSITE" id="PS50943"/>
    </source>
</evidence>
<dbReference type="SMART" id="SM00530">
    <property type="entry name" value="HTH_XRE"/>
    <property type="match status" value="1"/>
</dbReference>
<dbReference type="Pfam" id="PF17765">
    <property type="entry name" value="MLTR_LBD"/>
    <property type="match status" value="1"/>
</dbReference>
<name>A0ABU2YW12_9ACTN</name>
<comment type="caution">
    <text evidence="3">The sequence shown here is derived from an EMBL/GenBank/DDBJ whole genome shotgun (WGS) entry which is preliminary data.</text>
</comment>
<dbReference type="SUPFAM" id="SSF47413">
    <property type="entry name" value="lambda repressor-like DNA-binding domains"/>
    <property type="match status" value="1"/>
</dbReference>
<dbReference type="Pfam" id="PF13560">
    <property type="entry name" value="HTH_31"/>
    <property type="match status" value="1"/>
</dbReference>
<dbReference type="InterPro" id="IPR041413">
    <property type="entry name" value="MLTR_LBD"/>
</dbReference>
<dbReference type="EMBL" id="JAVRFJ010000010">
    <property type="protein sequence ID" value="MDT0568523.1"/>
    <property type="molecule type" value="Genomic_DNA"/>
</dbReference>
<dbReference type="Proteomes" id="UP001180737">
    <property type="component" value="Unassembled WGS sequence"/>
</dbReference>
<dbReference type="Gene3D" id="1.10.260.40">
    <property type="entry name" value="lambda repressor-like DNA-binding domains"/>
    <property type="match status" value="1"/>
</dbReference>